<comment type="similarity">
    <text evidence="1">Belongs to the CapA family.</text>
</comment>
<dbReference type="Proteomes" id="UP000609323">
    <property type="component" value="Unassembled WGS sequence"/>
</dbReference>
<protein>
    <submittedName>
        <fullName evidence="3">Capsular polysaccharide biosynthesis protein</fullName>
    </submittedName>
</protein>
<name>A0ABQ1GJD8_9BACL</name>
<feature type="domain" description="Capsule synthesis protein CapA" evidence="2">
    <location>
        <begin position="2"/>
        <end position="242"/>
    </location>
</feature>
<dbReference type="InterPro" id="IPR019079">
    <property type="entry name" value="Capsule_synth_CapA"/>
</dbReference>
<dbReference type="Pfam" id="PF09587">
    <property type="entry name" value="PGA_cap"/>
    <property type="match status" value="1"/>
</dbReference>
<evidence type="ECO:0000313" key="3">
    <source>
        <dbReference type="EMBL" id="GGA44755.1"/>
    </source>
</evidence>
<proteinExistence type="inferred from homology"/>
<dbReference type="Gene3D" id="3.60.21.10">
    <property type="match status" value="1"/>
</dbReference>
<dbReference type="SUPFAM" id="SSF56300">
    <property type="entry name" value="Metallo-dependent phosphatases"/>
    <property type="match status" value="1"/>
</dbReference>
<dbReference type="InterPro" id="IPR052169">
    <property type="entry name" value="CW_Biosynth-Accessory"/>
</dbReference>
<organism evidence="3 4">
    <name type="scientific">Paenibacillus physcomitrellae</name>
    <dbReference type="NCBI Taxonomy" id="1619311"/>
    <lineage>
        <taxon>Bacteria</taxon>
        <taxon>Bacillati</taxon>
        <taxon>Bacillota</taxon>
        <taxon>Bacilli</taxon>
        <taxon>Bacillales</taxon>
        <taxon>Paenibacillaceae</taxon>
        <taxon>Paenibacillus</taxon>
    </lineage>
</organism>
<dbReference type="PANTHER" id="PTHR33393:SF13">
    <property type="entry name" value="PGA BIOSYNTHESIS PROTEIN CAPA"/>
    <property type="match status" value="1"/>
</dbReference>
<reference evidence="4" key="1">
    <citation type="journal article" date="2019" name="Int. J. Syst. Evol. Microbiol.">
        <title>The Global Catalogue of Microorganisms (GCM) 10K type strain sequencing project: providing services to taxonomists for standard genome sequencing and annotation.</title>
        <authorList>
            <consortium name="The Broad Institute Genomics Platform"/>
            <consortium name="The Broad Institute Genome Sequencing Center for Infectious Disease"/>
            <person name="Wu L."/>
            <person name="Ma J."/>
        </authorList>
    </citation>
    <scope>NUCLEOTIDE SEQUENCE [LARGE SCALE GENOMIC DNA]</scope>
    <source>
        <strain evidence="4">CGMCC 1.15044</strain>
    </source>
</reference>
<dbReference type="CDD" id="cd07381">
    <property type="entry name" value="MPP_CapA"/>
    <property type="match status" value="1"/>
</dbReference>
<evidence type="ECO:0000313" key="4">
    <source>
        <dbReference type="Proteomes" id="UP000609323"/>
    </source>
</evidence>
<evidence type="ECO:0000256" key="1">
    <source>
        <dbReference type="ARBA" id="ARBA00005662"/>
    </source>
</evidence>
<gene>
    <name evidence="3" type="ORF">GCM10010917_32600</name>
</gene>
<dbReference type="PANTHER" id="PTHR33393">
    <property type="entry name" value="POLYGLUTAMINE SYNTHESIS ACCESSORY PROTEIN RV0574C-RELATED"/>
    <property type="match status" value="1"/>
</dbReference>
<keyword evidence="4" id="KW-1185">Reference proteome</keyword>
<sequence length="311" mass="33306">MVLHFGGDTLFSGKAETKLENAGYDYPFQYVNSLFTQDDLTVLNLETPVTYGGKGASDKQYVFKSSPKALEAMAEAGVDAVNLANNHTLDQGEEGLLDTLDHLKNAGIASVGAGVNADQAYAPQYFERKGIKIALFGFSRVLPKADWAAGASKPGIAGVYDPTRAYAAIKAARQKADLILVITHWGKERVQQFDDTQTALAHGLIDAGADLVIGGHPHVLQGLEQYKGKWIAYSTGNFIFTRSTNEKTWETAVFEARCSKSGSCGMKLIPYTAELAQPVPMQAEDAAKLLQEIQSLSPGVTVDKAGNVSAG</sequence>
<comment type="caution">
    <text evidence="3">The sequence shown here is derived from an EMBL/GenBank/DDBJ whole genome shotgun (WGS) entry which is preliminary data.</text>
</comment>
<accession>A0ABQ1GJD8</accession>
<dbReference type="SMART" id="SM00854">
    <property type="entry name" value="PGA_cap"/>
    <property type="match status" value="1"/>
</dbReference>
<evidence type="ECO:0000259" key="2">
    <source>
        <dbReference type="SMART" id="SM00854"/>
    </source>
</evidence>
<dbReference type="InterPro" id="IPR029052">
    <property type="entry name" value="Metallo-depent_PP-like"/>
</dbReference>
<dbReference type="EMBL" id="BMHF01000012">
    <property type="protein sequence ID" value="GGA44755.1"/>
    <property type="molecule type" value="Genomic_DNA"/>
</dbReference>